<evidence type="ECO:0000256" key="1">
    <source>
        <dbReference type="ARBA" id="ARBA00009943"/>
    </source>
</evidence>
<dbReference type="InterPro" id="IPR050644">
    <property type="entry name" value="PG_Glycine_Bridge_Synth"/>
</dbReference>
<dbReference type="GO" id="GO:0071555">
    <property type="term" value="P:cell wall organization"/>
    <property type="evidence" value="ECO:0007669"/>
    <property type="project" value="UniProtKB-KW"/>
</dbReference>
<keyword evidence="5" id="KW-0012">Acyltransferase</keyword>
<protein>
    <recommendedName>
        <fullName evidence="8">BioF2-like acetyltransferase domain-containing protein</fullName>
    </recommendedName>
</protein>
<keyword evidence="6" id="KW-0961">Cell wall biogenesis/degradation</keyword>
<organism evidence="9 10">
    <name type="scientific">Reticulibacter mediterranei</name>
    <dbReference type="NCBI Taxonomy" id="2778369"/>
    <lineage>
        <taxon>Bacteria</taxon>
        <taxon>Bacillati</taxon>
        <taxon>Chloroflexota</taxon>
        <taxon>Ktedonobacteria</taxon>
        <taxon>Ktedonobacterales</taxon>
        <taxon>Reticulibacteraceae</taxon>
        <taxon>Reticulibacter</taxon>
    </lineage>
</organism>
<dbReference type="Pfam" id="PF13480">
    <property type="entry name" value="Acetyltransf_6"/>
    <property type="match status" value="1"/>
</dbReference>
<dbReference type="EMBL" id="BNJK01000001">
    <property type="protein sequence ID" value="GHO91354.1"/>
    <property type="molecule type" value="Genomic_DNA"/>
</dbReference>
<dbReference type="InterPro" id="IPR003447">
    <property type="entry name" value="FEMABX"/>
</dbReference>
<evidence type="ECO:0000256" key="6">
    <source>
        <dbReference type="ARBA" id="ARBA00023316"/>
    </source>
</evidence>
<feature type="domain" description="BioF2-like acetyltransferase" evidence="8">
    <location>
        <begin position="167"/>
        <end position="297"/>
    </location>
</feature>
<dbReference type="GO" id="GO:0009252">
    <property type="term" value="P:peptidoglycan biosynthetic process"/>
    <property type="evidence" value="ECO:0007669"/>
    <property type="project" value="UniProtKB-KW"/>
</dbReference>
<keyword evidence="3" id="KW-0133">Cell shape</keyword>
<comment type="caution">
    <text evidence="9">The sequence shown here is derived from an EMBL/GenBank/DDBJ whole genome shotgun (WGS) entry which is preliminary data.</text>
</comment>
<dbReference type="PROSITE" id="PS51191">
    <property type="entry name" value="FEMABX"/>
    <property type="match status" value="1"/>
</dbReference>
<dbReference type="InterPro" id="IPR038740">
    <property type="entry name" value="BioF2-like_GNAT_dom"/>
</dbReference>
<feature type="region of interest" description="Disordered" evidence="7">
    <location>
        <begin position="332"/>
        <end position="352"/>
    </location>
</feature>
<dbReference type="AlphaFoldDB" id="A0A8J3IHE6"/>
<dbReference type="GO" id="GO:0016755">
    <property type="term" value="F:aminoacyltransferase activity"/>
    <property type="evidence" value="ECO:0007669"/>
    <property type="project" value="InterPro"/>
</dbReference>
<reference evidence="9" key="1">
    <citation type="submission" date="2020-10" db="EMBL/GenBank/DDBJ databases">
        <title>Taxonomic study of unclassified bacteria belonging to the class Ktedonobacteria.</title>
        <authorList>
            <person name="Yabe S."/>
            <person name="Wang C.M."/>
            <person name="Zheng Y."/>
            <person name="Sakai Y."/>
            <person name="Cavaletti L."/>
            <person name="Monciardini P."/>
            <person name="Donadio S."/>
        </authorList>
    </citation>
    <scope>NUCLEOTIDE SEQUENCE</scope>
    <source>
        <strain evidence="9">ID150040</strain>
    </source>
</reference>
<gene>
    <name evidence="9" type="ORF">KSF_014020</name>
</gene>
<evidence type="ECO:0000313" key="10">
    <source>
        <dbReference type="Proteomes" id="UP000597444"/>
    </source>
</evidence>
<dbReference type="InterPro" id="IPR016181">
    <property type="entry name" value="Acyl_CoA_acyltransferase"/>
</dbReference>
<evidence type="ECO:0000313" key="9">
    <source>
        <dbReference type="EMBL" id="GHO91354.1"/>
    </source>
</evidence>
<name>A0A8J3IHE6_9CHLR</name>
<evidence type="ECO:0000256" key="5">
    <source>
        <dbReference type="ARBA" id="ARBA00023315"/>
    </source>
</evidence>
<dbReference type="Proteomes" id="UP000597444">
    <property type="component" value="Unassembled WGS sequence"/>
</dbReference>
<evidence type="ECO:0000256" key="3">
    <source>
        <dbReference type="ARBA" id="ARBA00022960"/>
    </source>
</evidence>
<comment type="similarity">
    <text evidence="1">Belongs to the FemABX family.</text>
</comment>
<accession>A0A8J3IHE6</accession>
<evidence type="ECO:0000256" key="2">
    <source>
        <dbReference type="ARBA" id="ARBA00022679"/>
    </source>
</evidence>
<dbReference type="GO" id="GO:0008360">
    <property type="term" value="P:regulation of cell shape"/>
    <property type="evidence" value="ECO:0007669"/>
    <property type="project" value="UniProtKB-KW"/>
</dbReference>
<evidence type="ECO:0000256" key="7">
    <source>
        <dbReference type="SAM" id="MobiDB-lite"/>
    </source>
</evidence>
<dbReference type="SUPFAM" id="SSF55729">
    <property type="entry name" value="Acyl-CoA N-acyltransferases (Nat)"/>
    <property type="match status" value="2"/>
</dbReference>
<dbReference type="PANTHER" id="PTHR36174">
    <property type="entry name" value="LIPID II:GLYCINE GLYCYLTRANSFERASE"/>
    <property type="match status" value="1"/>
</dbReference>
<feature type="compositionally biased region" description="Polar residues" evidence="7">
    <location>
        <begin position="332"/>
        <end position="346"/>
    </location>
</feature>
<keyword evidence="10" id="KW-1185">Reference proteome</keyword>
<keyword evidence="2" id="KW-0808">Transferase</keyword>
<dbReference type="Gene3D" id="3.40.630.30">
    <property type="match status" value="2"/>
</dbReference>
<evidence type="ECO:0000256" key="4">
    <source>
        <dbReference type="ARBA" id="ARBA00022984"/>
    </source>
</evidence>
<sequence length="389" mass="44284">MQVDQICDEAIAQRSALRVVEVDPQSDARWEALMNRLPSSVIYQHPAWLAVVEEGYGYKPLHLACEDASGNIHGILPLFYRRGLRSGKICLSPPPVAGPLADSEQASTLLIQAAIERSRNEQAANFQFMTRSTNFDNCVDSVVGVPVHESYGLKLPERPDLLHLDSRVKRAVNKATRSGLHIRPAETISELKAWYQLYLETMRRALVMPHPYRIFELSWRHLHPLGALRLLLAEHSEAGQRKLVAGFLFFQWNGISWHLYTGWKREDQDLRPNDLLHWQAIQDACTQGLRWYDFGHAPAGNQGIAQFKSKWATEMTTTYRYSYPLVLHGETSSTTPVPDQHTQSTVAAPGRASQVKRAVRDRLVTPLWQHLPLRATQLIAEWSRAVHYY</sequence>
<keyword evidence="4" id="KW-0573">Peptidoglycan synthesis</keyword>
<evidence type="ECO:0000259" key="8">
    <source>
        <dbReference type="Pfam" id="PF13480"/>
    </source>
</evidence>
<dbReference type="RefSeq" id="WP_220202253.1">
    <property type="nucleotide sequence ID" value="NZ_BNJK01000001.1"/>
</dbReference>
<dbReference type="PANTHER" id="PTHR36174:SF1">
    <property type="entry name" value="LIPID II:GLYCINE GLYCYLTRANSFERASE"/>
    <property type="match status" value="1"/>
</dbReference>
<proteinExistence type="inferred from homology"/>